<reference evidence="2" key="1">
    <citation type="journal article" date="2023" name="Science">
        <title>Genome structures resolve the early diversification of teleost fishes.</title>
        <authorList>
            <person name="Parey E."/>
            <person name="Louis A."/>
            <person name="Montfort J."/>
            <person name="Bouchez O."/>
            <person name="Roques C."/>
            <person name="Iampietro C."/>
            <person name="Lluch J."/>
            <person name="Castinel A."/>
            <person name="Donnadieu C."/>
            <person name="Desvignes T."/>
            <person name="Floi Bucao C."/>
            <person name="Jouanno E."/>
            <person name="Wen M."/>
            <person name="Mejri S."/>
            <person name="Dirks R."/>
            <person name="Jansen H."/>
            <person name="Henkel C."/>
            <person name="Chen W.J."/>
            <person name="Zahm M."/>
            <person name="Cabau C."/>
            <person name="Klopp C."/>
            <person name="Thompson A.W."/>
            <person name="Robinson-Rechavi M."/>
            <person name="Braasch I."/>
            <person name="Lecointre G."/>
            <person name="Bobe J."/>
            <person name="Postlethwait J.H."/>
            <person name="Berthelot C."/>
            <person name="Roest Crollius H."/>
            <person name="Guiguen Y."/>
        </authorList>
    </citation>
    <scope>NUCLEOTIDE SEQUENCE</scope>
    <source>
        <strain evidence="2">NC1722</strain>
    </source>
</reference>
<evidence type="ECO:0000259" key="1">
    <source>
        <dbReference type="Pfam" id="PF13843"/>
    </source>
</evidence>
<gene>
    <name evidence="2" type="ORF">AAFF_G00019390</name>
</gene>
<sequence>MLHFQDNMASESSEDRLQNIRPVIDHMRSKCMEIESENQFSIDEMMGPYKGKKVGSLRQYLPSKPKKWGFKIVVEVKRYSKQHQRRISVPCPKIASEYNTHMGGVDLADVMIALHHTPAKYHWWYLGICWQLIDIAVNNSVSNASLPP</sequence>
<keyword evidence="3" id="KW-1185">Reference proteome</keyword>
<proteinExistence type="predicted"/>
<feature type="domain" description="PiggyBac transposable element-derived protein" evidence="1">
    <location>
        <begin position="2"/>
        <end position="75"/>
    </location>
</feature>
<protein>
    <recommendedName>
        <fullName evidence="1">PiggyBac transposable element-derived protein domain-containing protein</fullName>
    </recommendedName>
</protein>
<accession>A0AAD7S5H3</accession>
<dbReference type="PANTHER" id="PTHR47272:SF1">
    <property type="entry name" value="PIGGYBAC TRANSPOSABLE ELEMENT-DERIVED PROTEIN 3-LIKE"/>
    <property type="match status" value="1"/>
</dbReference>
<dbReference type="InterPro" id="IPR029526">
    <property type="entry name" value="PGBD"/>
</dbReference>
<feature type="domain" description="PiggyBac transposable element-derived protein" evidence="1">
    <location>
        <begin position="78"/>
        <end position="140"/>
    </location>
</feature>
<dbReference type="PANTHER" id="PTHR47272">
    <property type="entry name" value="DDE_TNP_1_7 DOMAIN-CONTAINING PROTEIN"/>
    <property type="match status" value="1"/>
</dbReference>
<organism evidence="2 3">
    <name type="scientific">Aldrovandia affinis</name>
    <dbReference type="NCBI Taxonomy" id="143900"/>
    <lineage>
        <taxon>Eukaryota</taxon>
        <taxon>Metazoa</taxon>
        <taxon>Chordata</taxon>
        <taxon>Craniata</taxon>
        <taxon>Vertebrata</taxon>
        <taxon>Euteleostomi</taxon>
        <taxon>Actinopterygii</taxon>
        <taxon>Neopterygii</taxon>
        <taxon>Teleostei</taxon>
        <taxon>Notacanthiformes</taxon>
        <taxon>Halosauridae</taxon>
        <taxon>Aldrovandia</taxon>
    </lineage>
</organism>
<evidence type="ECO:0000313" key="2">
    <source>
        <dbReference type="EMBL" id="KAJ8396362.1"/>
    </source>
</evidence>
<dbReference type="Pfam" id="PF13843">
    <property type="entry name" value="DDE_Tnp_1_7"/>
    <property type="match status" value="2"/>
</dbReference>
<name>A0AAD7S5H3_9TELE</name>
<dbReference type="Proteomes" id="UP001221898">
    <property type="component" value="Unassembled WGS sequence"/>
</dbReference>
<dbReference type="EMBL" id="JAINUG010000107">
    <property type="protein sequence ID" value="KAJ8396362.1"/>
    <property type="molecule type" value="Genomic_DNA"/>
</dbReference>
<dbReference type="AlphaFoldDB" id="A0AAD7S5H3"/>
<evidence type="ECO:0000313" key="3">
    <source>
        <dbReference type="Proteomes" id="UP001221898"/>
    </source>
</evidence>
<comment type="caution">
    <text evidence="2">The sequence shown here is derived from an EMBL/GenBank/DDBJ whole genome shotgun (WGS) entry which is preliminary data.</text>
</comment>